<comment type="caution">
    <text evidence="1">The sequence shown here is derived from an EMBL/GenBank/DDBJ whole genome shotgun (WGS) entry which is preliminary data.</text>
</comment>
<dbReference type="Proteomes" id="UP000325315">
    <property type="component" value="Unassembled WGS sequence"/>
</dbReference>
<evidence type="ECO:0000313" key="1">
    <source>
        <dbReference type="EMBL" id="KAA3474978.1"/>
    </source>
</evidence>
<organism evidence="1 2">
    <name type="scientific">Gossypium australe</name>
    <dbReference type="NCBI Taxonomy" id="47621"/>
    <lineage>
        <taxon>Eukaryota</taxon>
        <taxon>Viridiplantae</taxon>
        <taxon>Streptophyta</taxon>
        <taxon>Embryophyta</taxon>
        <taxon>Tracheophyta</taxon>
        <taxon>Spermatophyta</taxon>
        <taxon>Magnoliopsida</taxon>
        <taxon>eudicotyledons</taxon>
        <taxon>Gunneridae</taxon>
        <taxon>Pentapetalae</taxon>
        <taxon>rosids</taxon>
        <taxon>malvids</taxon>
        <taxon>Malvales</taxon>
        <taxon>Malvaceae</taxon>
        <taxon>Malvoideae</taxon>
        <taxon>Gossypium</taxon>
    </lineage>
</organism>
<keyword evidence="2" id="KW-1185">Reference proteome</keyword>
<reference evidence="1" key="1">
    <citation type="submission" date="2019-08" db="EMBL/GenBank/DDBJ databases">
        <authorList>
            <person name="Liu F."/>
        </authorList>
    </citation>
    <scope>NUCLEOTIDE SEQUENCE [LARGE SCALE GENOMIC DNA]</scope>
    <source>
        <strain evidence="1">PA1801</strain>
        <tissue evidence="1">Leaf</tissue>
    </source>
</reference>
<sequence length="83" mass="9698">MDLLITWLSKVQFQVPFLVLPHQHCSALIASEFRQSDQCRVNTPEKVENECDKTTYDVTSSCMKMTFWHGNCRLEFDARAEKN</sequence>
<evidence type="ECO:0000313" key="2">
    <source>
        <dbReference type="Proteomes" id="UP000325315"/>
    </source>
</evidence>
<dbReference type="AlphaFoldDB" id="A0A5B6W1B1"/>
<proteinExistence type="predicted"/>
<name>A0A5B6W1B1_9ROSI</name>
<protein>
    <submittedName>
        <fullName evidence="1">Uncharacterized protein</fullName>
    </submittedName>
</protein>
<dbReference type="EMBL" id="SMMG02000005">
    <property type="protein sequence ID" value="KAA3474978.1"/>
    <property type="molecule type" value="Genomic_DNA"/>
</dbReference>
<gene>
    <name evidence="1" type="ORF">EPI10_025216</name>
</gene>
<accession>A0A5B6W1B1</accession>